<keyword evidence="3" id="KW-0255">Endonuclease</keyword>
<keyword evidence="3" id="KW-0540">Nuclease</keyword>
<dbReference type="STRING" id="937218.SAMN06297251_10932"/>
<accession>A0A1W2C8Y6</accession>
<keyword evidence="4" id="KW-1185">Reference proteome</keyword>
<evidence type="ECO:0000259" key="2">
    <source>
        <dbReference type="Pfam" id="PF05685"/>
    </source>
</evidence>
<dbReference type="Gene3D" id="3.90.1570.10">
    <property type="entry name" value="tt1808, chain A"/>
    <property type="match status" value="1"/>
</dbReference>
<feature type="domain" description="Putative restriction endonuclease" evidence="2">
    <location>
        <begin position="13"/>
        <end position="169"/>
    </location>
</feature>
<name>A0A1W2C8Y6_9HYPH</name>
<protein>
    <submittedName>
        <fullName evidence="3">Endonuclease, Uma2 family (Restriction endonuclease fold)</fullName>
    </submittedName>
</protein>
<sequence>MSAADMRPWSLGDFFAWQERQEELYELVDGLPVRMTTCASKRHDQAIGNSLTALRSRLKGRPCRPFTTAAAIETISGQIRRADIGVECGAADHSFHLVAEPKVVFEMLSRPTRYFDRVIKLEEYRRLASLRHIVIVEVEELGVLHISRPDQDSSWTTQFLQSREDEIALTAIGVMLPFTEIYHGILDVSVGETEANGGVHPPRSGAWPSSEMR</sequence>
<evidence type="ECO:0000313" key="4">
    <source>
        <dbReference type="Proteomes" id="UP000192656"/>
    </source>
</evidence>
<keyword evidence="3" id="KW-0378">Hydrolase</keyword>
<dbReference type="Pfam" id="PF05685">
    <property type="entry name" value="Uma2"/>
    <property type="match status" value="1"/>
</dbReference>
<proteinExistence type="predicted"/>
<feature type="region of interest" description="Disordered" evidence="1">
    <location>
        <begin position="193"/>
        <end position="213"/>
    </location>
</feature>
<dbReference type="InterPro" id="IPR011335">
    <property type="entry name" value="Restrct_endonuc-II-like"/>
</dbReference>
<dbReference type="Proteomes" id="UP000192656">
    <property type="component" value="Unassembled WGS sequence"/>
</dbReference>
<dbReference type="RefSeq" id="WP_170923268.1">
    <property type="nucleotide sequence ID" value="NZ_FWXR01000009.1"/>
</dbReference>
<dbReference type="InterPro" id="IPR008538">
    <property type="entry name" value="Uma2"/>
</dbReference>
<reference evidence="3 4" key="1">
    <citation type="submission" date="2017-04" db="EMBL/GenBank/DDBJ databases">
        <authorList>
            <person name="Afonso C.L."/>
            <person name="Miller P.J."/>
            <person name="Scott M.A."/>
            <person name="Spackman E."/>
            <person name="Goraichik I."/>
            <person name="Dimitrov K.M."/>
            <person name="Suarez D.L."/>
            <person name="Swayne D.E."/>
        </authorList>
    </citation>
    <scope>NUCLEOTIDE SEQUENCE [LARGE SCALE GENOMIC DNA]</scope>
    <source>
        <strain evidence="3 4">CGMCC 1.10972</strain>
    </source>
</reference>
<dbReference type="InterPro" id="IPR012296">
    <property type="entry name" value="Nuclease_put_TT1808"/>
</dbReference>
<evidence type="ECO:0000256" key="1">
    <source>
        <dbReference type="SAM" id="MobiDB-lite"/>
    </source>
</evidence>
<gene>
    <name evidence="3" type="ORF">SAMN06297251_10932</name>
</gene>
<dbReference type="SUPFAM" id="SSF52980">
    <property type="entry name" value="Restriction endonuclease-like"/>
    <property type="match status" value="1"/>
</dbReference>
<evidence type="ECO:0000313" key="3">
    <source>
        <dbReference type="EMBL" id="SMC81620.1"/>
    </source>
</evidence>
<dbReference type="PANTHER" id="PTHR36558">
    <property type="entry name" value="GLR1098 PROTEIN"/>
    <property type="match status" value="1"/>
</dbReference>
<dbReference type="AlphaFoldDB" id="A0A1W2C8Y6"/>
<dbReference type="PANTHER" id="PTHR36558:SF1">
    <property type="entry name" value="RESTRICTION ENDONUCLEASE DOMAIN-CONTAINING PROTEIN-RELATED"/>
    <property type="match status" value="1"/>
</dbReference>
<dbReference type="EMBL" id="FWXR01000009">
    <property type="protein sequence ID" value="SMC81620.1"/>
    <property type="molecule type" value="Genomic_DNA"/>
</dbReference>
<dbReference type="GO" id="GO:0004519">
    <property type="term" value="F:endonuclease activity"/>
    <property type="evidence" value="ECO:0007669"/>
    <property type="project" value="UniProtKB-KW"/>
</dbReference>
<organism evidence="3 4">
    <name type="scientific">Fulvimarina manganoxydans</name>
    <dbReference type="NCBI Taxonomy" id="937218"/>
    <lineage>
        <taxon>Bacteria</taxon>
        <taxon>Pseudomonadati</taxon>
        <taxon>Pseudomonadota</taxon>
        <taxon>Alphaproteobacteria</taxon>
        <taxon>Hyphomicrobiales</taxon>
        <taxon>Aurantimonadaceae</taxon>
        <taxon>Fulvimarina</taxon>
    </lineage>
</organism>
<dbReference type="CDD" id="cd06260">
    <property type="entry name" value="DUF820-like"/>
    <property type="match status" value="1"/>
</dbReference>